<reference evidence="2" key="1">
    <citation type="submission" date="2022-01" db="EMBL/GenBank/DDBJ databases">
        <title>Comparative genomics reveals a dynamic genome evolution in the ectomycorrhizal milk-cap (Lactarius) mushrooms.</title>
        <authorList>
            <consortium name="DOE Joint Genome Institute"/>
            <person name="Lebreton A."/>
            <person name="Tang N."/>
            <person name="Kuo A."/>
            <person name="LaButti K."/>
            <person name="Drula E."/>
            <person name="Barry K."/>
            <person name="Clum A."/>
            <person name="Lipzen A."/>
            <person name="Mousain D."/>
            <person name="Ng V."/>
            <person name="Wang R."/>
            <person name="Wang X."/>
            <person name="Dai Y."/>
            <person name="Henrissat B."/>
            <person name="Grigoriev I.V."/>
            <person name="Guerin-Laguette A."/>
            <person name="Yu F."/>
            <person name="Martin F.M."/>
        </authorList>
    </citation>
    <scope>NUCLEOTIDE SEQUENCE</scope>
    <source>
        <strain evidence="2">QP</strain>
    </source>
</reference>
<dbReference type="Pfam" id="PF06522">
    <property type="entry name" value="B12D"/>
    <property type="match status" value="1"/>
</dbReference>
<gene>
    <name evidence="2" type="ORF">EDB92DRAFT_1950666</name>
</gene>
<protein>
    <recommendedName>
        <fullName evidence="4">NADH dehydrogenase [ubiquinone] 1 alpha subcomplex subunit 4</fullName>
    </recommendedName>
</protein>
<dbReference type="AlphaFoldDB" id="A0AAD4LCQ8"/>
<comment type="caution">
    <text evidence="2">The sequence shown here is derived from an EMBL/GenBank/DDBJ whole genome shotgun (WGS) entry which is preliminary data.</text>
</comment>
<dbReference type="PANTHER" id="PTHR14256">
    <property type="entry name" value="NADH-UBIQUINONE OXIDOREDUCTASE MLRQ SUBUNIT"/>
    <property type="match status" value="1"/>
</dbReference>
<accession>A0AAD4LCQ8</accession>
<dbReference type="InterPro" id="IPR010530">
    <property type="entry name" value="B12D"/>
</dbReference>
<evidence type="ECO:0008006" key="4">
    <source>
        <dbReference type="Google" id="ProtNLM"/>
    </source>
</evidence>
<keyword evidence="1" id="KW-1133">Transmembrane helix</keyword>
<organism evidence="2 3">
    <name type="scientific">Lactarius akahatsu</name>
    <dbReference type="NCBI Taxonomy" id="416441"/>
    <lineage>
        <taxon>Eukaryota</taxon>
        <taxon>Fungi</taxon>
        <taxon>Dikarya</taxon>
        <taxon>Basidiomycota</taxon>
        <taxon>Agaricomycotina</taxon>
        <taxon>Agaricomycetes</taxon>
        <taxon>Russulales</taxon>
        <taxon>Russulaceae</taxon>
        <taxon>Lactarius</taxon>
    </lineage>
</organism>
<proteinExistence type="predicted"/>
<feature type="transmembrane region" description="Helical" evidence="1">
    <location>
        <begin position="20"/>
        <end position="37"/>
    </location>
</feature>
<keyword evidence="1" id="KW-0472">Membrane</keyword>
<name>A0AAD4LCQ8_9AGAM</name>
<keyword evidence="1" id="KW-0812">Transmembrane</keyword>
<dbReference type="PANTHER" id="PTHR14256:SF1">
    <property type="entry name" value="GEO09626P1"/>
    <property type="match status" value="1"/>
</dbReference>
<evidence type="ECO:0000256" key="1">
    <source>
        <dbReference type="SAM" id="Phobius"/>
    </source>
</evidence>
<dbReference type="Proteomes" id="UP001201163">
    <property type="component" value="Unassembled WGS sequence"/>
</dbReference>
<dbReference type="EMBL" id="JAKELL010000074">
    <property type="protein sequence ID" value="KAH8984605.1"/>
    <property type="molecule type" value="Genomic_DNA"/>
</dbReference>
<evidence type="ECO:0000313" key="3">
    <source>
        <dbReference type="Proteomes" id="UP001201163"/>
    </source>
</evidence>
<keyword evidence="3" id="KW-1185">Reference proteome</keyword>
<evidence type="ECO:0000313" key="2">
    <source>
        <dbReference type="EMBL" id="KAH8984605.1"/>
    </source>
</evidence>
<sequence length="83" mass="9573">MPAGPIRNSFMRNWWAVEAIPIYVVIGGVIAGGSWYLSRLARGPHVIWTKSNPTPWNDVKQDENVKMMSVNQKFEKSWSRDRL</sequence>